<dbReference type="Pfam" id="PF09243">
    <property type="entry name" value="Rsm22"/>
    <property type="match status" value="2"/>
</dbReference>
<keyword evidence="9" id="KW-0689">Ribosomal protein</keyword>
<keyword evidence="8" id="KW-0175">Coiled coil</keyword>
<dbReference type="InterPro" id="IPR016522">
    <property type="entry name" value="RSM22_mit_bud"/>
</dbReference>
<dbReference type="PANTHER" id="PTHR13184">
    <property type="entry name" value="37S RIBOSOMAL PROTEIN S22"/>
    <property type="match status" value="1"/>
</dbReference>
<dbReference type="EMBL" id="PUHR01000147">
    <property type="protein sequence ID" value="KAG0662305.1"/>
    <property type="molecule type" value="Genomic_DNA"/>
</dbReference>
<dbReference type="GO" id="GO:0051536">
    <property type="term" value="F:iron-sulfur cluster binding"/>
    <property type="evidence" value="ECO:0007669"/>
    <property type="project" value="UniProtKB-KW"/>
</dbReference>
<evidence type="ECO:0000256" key="2">
    <source>
        <dbReference type="ARBA" id="ARBA00022723"/>
    </source>
</evidence>
<keyword evidence="9" id="KW-0687">Ribonucleoprotein</keyword>
<evidence type="ECO:0000313" key="10">
    <source>
        <dbReference type="Proteomes" id="UP000750334"/>
    </source>
</evidence>
<dbReference type="GO" id="GO:0046872">
    <property type="term" value="F:metal ion binding"/>
    <property type="evidence" value="ECO:0007669"/>
    <property type="project" value="UniProtKB-KW"/>
</dbReference>
<comment type="caution">
    <text evidence="9">The sequence shown here is derived from an EMBL/GenBank/DDBJ whole genome shotgun (WGS) entry which is preliminary data.</text>
</comment>
<name>A0A9P6W306_MAUEX</name>
<keyword evidence="4" id="KW-0408">Iron</keyword>
<dbReference type="GO" id="GO:0006412">
    <property type="term" value="P:translation"/>
    <property type="evidence" value="ECO:0007669"/>
    <property type="project" value="InterPro"/>
</dbReference>
<dbReference type="PANTHER" id="PTHR13184:SF5">
    <property type="entry name" value="METHYLTRANSFERASE-LIKE PROTEIN 17, MITOCHONDRIAL"/>
    <property type="match status" value="1"/>
</dbReference>
<evidence type="ECO:0000256" key="4">
    <source>
        <dbReference type="ARBA" id="ARBA00023004"/>
    </source>
</evidence>
<reference evidence="9 10" key="1">
    <citation type="submission" date="2020-11" db="EMBL/GenBank/DDBJ databases">
        <title>Kefir isolates.</title>
        <authorList>
            <person name="Marcisauskas S."/>
            <person name="Kim Y."/>
            <person name="Blasche S."/>
        </authorList>
    </citation>
    <scope>NUCLEOTIDE SEQUENCE [LARGE SCALE GENOMIC DNA]</scope>
    <source>
        <strain evidence="9 10">OG2</strain>
    </source>
</reference>
<dbReference type="Proteomes" id="UP000750334">
    <property type="component" value="Unassembled WGS sequence"/>
</dbReference>
<proteinExistence type="predicted"/>
<dbReference type="InterPro" id="IPR052571">
    <property type="entry name" value="Mt_RNA_Methyltransferase"/>
</dbReference>
<dbReference type="GO" id="GO:0003735">
    <property type="term" value="F:structural constituent of ribosome"/>
    <property type="evidence" value="ECO:0007669"/>
    <property type="project" value="TreeGrafter"/>
</dbReference>
<evidence type="ECO:0000256" key="7">
    <source>
        <dbReference type="ARBA" id="ARBA00045681"/>
    </source>
</evidence>
<dbReference type="GO" id="GO:0005763">
    <property type="term" value="C:mitochondrial small ribosomal subunit"/>
    <property type="evidence" value="ECO:0007669"/>
    <property type="project" value="TreeGrafter"/>
</dbReference>
<feature type="coiled-coil region" evidence="8">
    <location>
        <begin position="557"/>
        <end position="584"/>
    </location>
</feature>
<accession>A0A9P6W306</accession>
<dbReference type="InterPro" id="IPR029063">
    <property type="entry name" value="SAM-dependent_MTases_sf"/>
</dbReference>
<comment type="function">
    <text evidence="7">Mitochondrial ribosome (mitoribosome) assembly factor. Binds at the interface of the head and body domains of the mitochondrial small ribosomal subunit (mt-SSU), occluding the mRNA channel and preventing compaction of the head domain towards the body. Probable inactive methyltransferase: retains the characteristic folding and ability to bind S-adenosyl-L-methionine, but it probably lost its methyltransferase activity.</text>
</comment>
<dbReference type="AlphaFoldDB" id="A0A9P6W306"/>
<keyword evidence="2" id="KW-0479">Metal-binding</keyword>
<keyword evidence="3" id="KW-0809">Transit peptide</keyword>
<dbReference type="GO" id="GO:0008168">
    <property type="term" value="F:methyltransferase activity"/>
    <property type="evidence" value="ECO:0007669"/>
    <property type="project" value="InterPro"/>
</dbReference>
<dbReference type="InterPro" id="IPR015324">
    <property type="entry name" value="Ribosomal_Rsm22-like"/>
</dbReference>
<keyword evidence="5" id="KW-0411">Iron-sulfur</keyword>
<dbReference type="PIRSF" id="PIRSF007797">
    <property type="entry name" value="RSM22"/>
    <property type="match status" value="1"/>
</dbReference>
<keyword evidence="10" id="KW-1185">Reference proteome</keyword>
<evidence type="ECO:0000256" key="5">
    <source>
        <dbReference type="ARBA" id="ARBA00023014"/>
    </source>
</evidence>
<protein>
    <submittedName>
        <fullName evidence="9">37S ribosomal protein S22</fullName>
    </submittedName>
</protein>
<sequence length="619" mass="71260">MMIRFRGVLAPRIRFSFNLYTSRCNSTLSDSLNEVNADSITPTLSSRDSRLQPETLKGRTYRHMLKLNSDVAKAINNNITSLHLPNNLRRVAKNQFLTLQEKKLHQVPKTELEMDSHIASFFLHDYGSIFQVLTDLKNRYDGKFSPENVLDISMGPATGIVAFNDVMGPEYRCNKDSVILSGPDMQKRAKIILSRQFNEIPSGAVEETGTETDSIRGDEELVGEVMTKKIKIETKLKSILPIGKQYDLIIISHQLLQHEKKFPLEVDQNIQRYLKLLSPGGHIVVVERGTPLGFETIARARQIMIRPERYPDEYGKIPRPWIAGNSVREDSGFKEDSEIEPKNYEDSDYHLSIVAPCPHHRVCPLQTNNPNFYDLKEGKKLKYCSFEKAIKRPKFSLELKKGKLLANKWDESDPELSDRNQNMKLSGSGRRNGNDYEIIHFSYVVARRSMNDKDTINKINEMRKNKDQCKDKYQVGSLGDNTPDTWPRIINHPAKKKGHIILDVCGNSGKIEKWIIPKSFSKGIYHDAKKAYKGDLWGLDAKTKLPSLGKISIEMFKKLEKKRIRKLRQERKVKEREMSEKFNELSSEETIDNVSQESIKELSKIYAHFYKDKVKVRKN</sequence>
<organism evidence="9 10">
    <name type="scientific">Maudiozyma exigua</name>
    <name type="common">Yeast</name>
    <name type="synonym">Kazachstania exigua</name>
    <dbReference type="NCBI Taxonomy" id="34358"/>
    <lineage>
        <taxon>Eukaryota</taxon>
        <taxon>Fungi</taxon>
        <taxon>Dikarya</taxon>
        <taxon>Ascomycota</taxon>
        <taxon>Saccharomycotina</taxon>
        <taxon>Saccharomycetes</taxon>
        <taxon>Saccharomycetales</taxon>
        <taxon>Saccharomycetaceae</taxon>
        <taxon>Maudiozyma</taxon>
    </lineage>
</organism>
<comment type="subcellular location">
    <subcellularLocation>
        <location evidence="1">Mitochondrion</location>
    </subcellularLocation>
</comment>
<evidence type="ECO:0000256" key="8">
    <source>
        <dbReference type="SAM" id="Coils"/>
    </source>
</evidence>
<evidence type="ECO:0000313" key="9">
    <source>
        <dbReference type="EMBL" id="KAG0662305.1"/>
    </source>
</evidence>
<dbReference type="OrthoDB" id="421327at2759"/>
<evidence type="ECO:0000256" key="1">
    <source>
        <dbReference type="ARBA" id="ARBA00004173"/>
    </source>
</evidence>
<dbReference type="SUPFAM" id="SSF53335">
    <property type="entry name" value="S-adenosyl-L-methionine-dependent methyltransferases"/>
    <property type="match status" value="1"/>
</dbReference>
<evidence type="ECO:0000256" key="6">
    <source>
        <dbReference type="ARBA" id="ARBA00023128"/>
    </source>
</evidence>
<evidence type="ECO:0000256" key="3">
    <source>
        <dbReference type="ARBA" id="ARBA00022946"/>
    </source>
</evidence>
<keyword evidence="6" id="KW-0496">Mitochondrion</keyword>
<gene>
    <name evidence="9" type="primary">RSM22</name>
    <name evidence="9" type="ORF">C6P45_001123</name>
</gene>